<dbReference type="AlphaFoldDB" id="A0ABD2ITW6"/>
<keyword evidence="1" id="KW-1133">Transmembrane helix</keyword>
<dbReference type="Pfam" id="PF20146">
    <property type="entry name" value="NRF"/>
    <property type="match status" value="1"/>
</dbReference>
<evidence type="ECO:0000313" key="5">
    <source>
        <dbReference type="Proteomes" id="UP001620645"/>
    </source>
</evidence>
<evidence type="ECO:0000259" key="3">
    <source>
        <dbReference type="SMART" id="SM00703"/>
    </source>
</evidence>
<protein>
    <recommendedName>
        <fullName evidence="3">Nose resistant-to-fluoxetine protein N-terminal domain-containing protein</fullName>
    </recommendedName>
</protein>
<keyword evidence="5" id="KW-1185">Reference proteome</keyword>
<feature type="chain" id="PRO_5044828120" description="Nose resistant-to-fluoxetine protein N-terminal domain-containing protein" evidence="2">
    <location>
        <begin position="38"/>
        <end position="416"/>
    </location>
</feature>
<comment type="caution">
    <text evidence="4">The sequence shown here is derived from an EMBL/GenBank/DDBJ whole genome shotgun (WGS) entry which is preliminary data.</text>
</comment>
<sequence length="416" mass="47225">MPSLSPLRHRRRWHWPLGLFAAVCLLLPLCFVSAVASHDDGAVGSSDQFDPFRLSRAELLEIEGADDAAFEEDVGQFVGQFFHDSDTQLMLDMDMFIQLWNELNAVNDAAAEGRVDTVQAMITFFEPLSNYDISAPCLADLTHFLWTIYNYAKTVADASQCMDCNCTRDYRNKVREFQWIFDVVDAIGKVPSAVVSGNNLWTGSWATCRKISAQKNRQGQFWRGQYCMTRFQPYNRHNPFKAYANAATPSDPTAQCRSNATKSDQFADWTDYEKQCFDLMPLLNFGLCTPDTCTDYDVRKLVQFIYEAAELSMGRKFVCNVSVHCSNSRPESQLYHDGKSMAVLCLLLAIGSLMLFGTFYDIYVHRPLERAVLESGQTNNNNKQQLNIARSVGQSKTILFIRLFSVVRFAQNFTPN</sequence>
<dbReference type="PANTHER" id="PTHR11161:SF12">
    <property type="entry name" value="ACYLTRANSFERASE 3 DOMAIN-CONTAINING PROTEIN-RELATED"/>
    <property type="match status" value="1"/>
</dbReference>
<feature type="signal peptide" evidence="2">
    <location>
        <begin position="1"/>
        <end position="37"/>
    </location>
</feature>
<evidence type="ECO:0000256" key="1">
    <source>
        <dbReference type="SAM" id="Phobius"/>
    </source>
</evidence>
<gene>
    <name evidence="4" type="ORF">niasHS_011226</name>
</gene>
<organism evidence="4 5">
    <name type="scientific">Heterodera schachtii</name>
    <name type="common">Sugarbeet cyst nematode worm</name>
    <name type="synonym">Tylenchus schachtii</name>
    <dbReference type="NCBI Taxonomy" id="97005"/>
    <lineage>
        <taxon>Eukaryota</taxon>
        <taxon>Metazoa</taxon>
        <taxon>Ecdysozoa</taxon>
        <taxon>Nematoda</taxon>
        <taxon>Chromadorea</taxon>
        <taxon>Rhabditida</taxon>
        <taxon>Tylenchina</taxon>
        <taxon>Tylenchomorpha</taxon>
        <taxon>Tylenchoidea</taxon>
        <taxon>Heteroderidae</taxon>
        <taxon>Heteroderinae</taxon>
        <taxon>Heterodera</taxon>
    </lineage>
</organism>
<keyword evidence="1" id="KW-0812">Transmembrane</keyword>
<dbReference type="SMART" id="SM00703">
    <property type="entry name" value="NRF"/>
    <property type="match status" value="1"/>
</dbReference>
<dbReference type="Proteomes" id="UP001620645">
    <property type="component" value="Unassembled WGS sequence"/>
</dbReference>
<proteinExistence type="predicted"/>
<keyword evidence="2" id="KW-0732">Signal</keyword>
<evidence type="ECO:0000313" key="4">
    <source>
        <dbReference type="EMBL" id="KAL3083424.1"/>
    </source>
</evidence>
<dbReference type="EMBL" id="JBICCN010000254">
    <property type="protein sequence ID" value="KAL3083424.1"/>
    <property type="molecule type" value="Genomic_DNA"/>
</dbReference>
<reference evidence="4 5" key="1">
    <citation type="submission" date="2024-10" db="EMBL/GenBank/DDBJ databases">
        <authorList>
            <person name="Kim D."/>
        </authorList>
    </citation>
    <scope>NUCLEOTIDE SEQUENCE [LARGE SCALE GENOMIC DNA]</scope>
    <source>
        <strain evidence="4">Taebaek</strain>
    </source>
</reference>
<accession>A0ABD2ITW6</accession>
<dbReference type="PANTHER" id="PTHR11161">
    <property type="entry name" value="O-ACYLTRANSFERASE"/>
    <property type="match status" value="1"/>
</dbReference>
<keyword evidence="1" id="KW-0472">Membrane</keyword>
<dbReference type="InterPro" id="IPR006621">
    <property type="entry name" value="Nose-resist-to-fluoxetine_N"/>
</dbReference>
<name>A0ABD2ITW6_HETSC</name>
<dbReference type="InterPro" id="IPR052728">
    <property type="entry name" value="O2_lipid_transport_reg"/>
</dbReference>
<feature type="domain" description="Nose resistant-to-fluoxetine protein N-terminal" evidence="3">
    <location>
        <begin position="158"/>
        <end position="321"/>
    </location>
</feature>
<feature type="transmembrane region" description="Helical" evidence="1">
    <location>
        <begin position="341"/>
        <end position="360"/>
    </location>
</feature>
<evidence type="ECO:0000256" key="2">
    <source>
        <dbReference type="SAM" id="SignalP"/>
    </source>
</evidence>